<reference evidence="1 2" key="1">
    <citation type="journal article" date="2019" name="Nat. Ecol. Evol.">
        <title>Megaphylogeny resolves global patterns of mushroom evolution.</title>
        <authorList>
            <person name="Varga T."/>
            <person name="Krizsan K."/>
            <person name="Foldi C."/>
            <person name="Dima B."/>
            <person name="Sanchez-Garcia M."/>
            <person name="Sanchez-Ramirez S."/>
            <person name="Szollosi G.J."/>
            <person name="Szarkandi J.G."/>
            <person name="Papp V."/>
            <person name="Albert L."/>
            <person name="Andreopoulos W."/>
            <person name="Angelini C."/>
            <person name="Antonin V."/>
            <person name="Barry K.W."/>
            <person name="Bougher N.L."/>
            <person name="Buchanan P."/>
            <person name="Buyck B."/>
            <person name="Bense V."/>
            <person name="Catcheside P."/>
            <person name="Chovatia M."/>
            <person name="Cooper J."/>
            <person name="Damon W."/>
            <person name="Desjardin D."/>
            <person name="Finy P."/>
            <person name="Geml J."/>
            <person name="Haridas S."/>
            <person name="Hughes K."/>
            <person name="Justo A."/>
            <person name="Karasinski D."/>
            <person name="Kautmanova I."/>
            <person name="Kiss B."/>
            <person name="Kocsube S."/>
            <person name="Kotiranta H."/>
            <person name="LaButti K.M."/>
            <person name="Lechner B.E."/>
            <person name="Liimatainen K."/>
            <person name="Lipzen A."/>
            <person name="Lukacs Z."/>
            <person name="Mihaltcheva S."/>
            <person name="Morgado L.N."/>
            <person name="Niskanen T."/>
            <person name="Noordeloos M.E."/>
            <person name="Ohm R.A."/>
            <person name="Ortiz-Santana B."/>
            <person name="Ovrebo C."/>
            <person name="Racz N."/>
            <person name="Riley R."/>
            <person name="Savchenko A."/>
            <person name="Shiryaev A."/>
            <person name="Soop K."/>
            <person name="Spirin V."/>
            <person name="Szebenyi C."/>
            <person name="Tomsovsky M."/>
            <person name="Tulloss R.E."/>
            <person name="Uehling J."/>
            <person name="Grigoriev I.V."/>
            <person name="Vagvolgyi C."/>
            <person name="Papp T."/>
            <person name="Martin F.M."/>
            <person name="Miettinen O."/>
            <person name="Hibbett D.S."/>
            <person name="Nagy L.G."/>
        </authorList>
    </citation>
    <scope>NUCLEOTIDE SEQUENCE [LARGE SCALE GENOMIC DNA]</scope>
    <source>
        <strain evidence="1 2">FP101781</strain>
    </source>
</reference>
<comment type="caution">
    <text evidence="1">The sequence shown here is derived from an EMBL/GenBank/DDBJ whole genome shotgun (WGS) entry which is preliminary data.</text>
</comment>
<dbReference type="AlphaFoldDB" id="A0A4Y7SZT5"/>
<proteinExistence type="predicted"/>
<dbReference type="EMBL" id="QPFP01000041">
    <property type="protein sequence ID" value="TEB27231.1"/>
    <property type="molecule type" value="Genomic_DNA"/>
</dbReference>
<keyword evidence="2" id="KW-1185">Reference proteome</keyword>
<protein>
    <submittedName>
        <fullName evidence="1">Uncharacterized protein</fullName>
    </submittedName>
</protein>
<accession>A0A4Y7SZT5</accession>
<organism evidence="1 2">
    <name type="scientific">Coprinellus micaceus</name>
    <name type="common">Glistening ink-cap mushroom</name>
    <name type="synonym">Coprinus micaceus</name>
    <dbReference type="NCBI Taxonomy" id="71717"/>
    <lineage>
        <taxon>Eukaryota</taxon>
        <taxon>Fungi</taxon>
        <taxon>Dikarya</taxon>
        <taxon>Basidiomycota</taxon>
        <taxon>Agaricomycotina</taxon>
        <taxon>Agaricomycetes</taxon>
        <taxon>Agaricomycetidae</taxon>
        <taxon>Agaricales</taxon>
        <taxon>Agaricineae</taxon>
        <taxon>Psathyrellaceae</taxon>
        <taxon>Coprinellus</taxon>
    </lineage>
</organism>
<sequence length="60" mass="6378">LKASVHCIQGRSLDHHLGTQNLVVTTNAAEPVHHAAPGLPKLRSRILVEGYMRASKGSPG</sequence>
<dbReference type="Proteomes" id="UP000298030">
    <property type="component" value="Unassembled WGS sequence"/>
</dbReference>
<evidence type="ECO:0000313" key="1">
    <source>
        <dbReference type="EMBL" id="TEB27231.1"/>
    </source>
</evidence>
<evidence type="ECO:0000313" key="2">
    <source>
        <dbReference type="Proteomes" id="UP000298030"/>
    </source>
</evidence>
<feature type="non-terminal residue" evidence="1">
    <location>
        <position position="1"/>
    </location>
</feature>
<name>A0A4Y7SZT5_COPMI</name>
<gene>
    <name evidence="1" type="ORF">FA13DRAFT_1736622</name>
</gene>